<evidence type="ECO:0000259" key="13">
    <source>
        <dbReference type="Pfam" id="PF00882"/>
    </source>
</evidence>
<keyword evidence="8 14" id="KW-0378">Hydrolase</keyword>
<proteinExistence type="inferred from homology"/>
<evidence type="ECO:0000256" key="11">
    <source>
        <dbReference type="ARBA" id="ARBA00093237"/>
    </source>
</evidence>
<dbReference type="PROSITE" id="PS51470">
    <property type="entry name" value="FG_GAP"/>
    <property type="match status" value="2"/>
</dbReference>
<dbReference type="GO" id="GO:0031012">
    <property type="term" value="C:extracellular matrix"/>
    <property type="evidence" value="ECO:0007669"/>
    <property type="project" value="TreeGrafter"/>
</dbReference>
<dbReference type="InterPro" id="IPR029002">
    <property type="entry name" value="PLPC/GPLD1"/>
</dbReference>
<dbReference type="InterPro" id="IPR013519">
    <property type="entry name" value="Int_alpha_beta-p"/>
</dbReference>
<organism evidence="14 15">
    <name type="scientific">Desmophyllum pertusum</name>
    <dbReference type="NCBI Taxonomy" id="174260"/>
    <lineage>
        <taxon>Eukaryota</taxon>
        <taxon>Metazoa</taxon>
        <taxon>Cnidaria</taxon>
        <taxon>Anthozoa</taxon>
        <taxon>Hexacorallia</taxon>
        <taxon>Scleractinia</taxon>
        <taxon>Caryophylliina</taxon>
        <taxon>Caryophylliidae</taxon>
        <taxon>Desmophyllum</taxon>
    </lineage>
</organism>
<dbReference type="EC" id="3.1.4.50" evidence="3"/>
<comment type="caution">
    <text evidence="14">The sequence shown here is derived from an EMBL/GenBank/DDBJ whole genome shotgun (WGS) entry which is preliminary data.</text>
</comment>
<evidence type="ECO:0000256" key="3">
    <source>
        <dbReference type="ARBA" id="ARBA00012284"/>
    </source>
</evidence>
<evidence type="ECO:0000256" key="2">
    <source>
        <dbReference type="ARBA" id="ARBA00008652"/>
    </source>
</evidence>
<evidence type="ECO:0000256" key="5">
    <source>
        <dbReference type="ARBA" id="ARBA00022525"/>
    </source>
</evidence>
<evidence type="ECO:0000256" key="6">
    <source>
        <dbReference type="ARBA" id="ARBA00022729"/>
    </source>
</evidence>
<dbReference type="Gene3D" id="2.130.10.130">
    <property type="entry name" value="Integrin alpha, N-terminal"/>
    <property type="match status" value="2"/>
</dbReference>
<sequence>MSTHIDIAHQAINWFKDSRNNTDYREIILKNQDAFIGGNPYPDAMYSSLCFGGKFHSIAEDTHWAPFLNATIRYIRKKYPKPWDQNTEKLVAFTLGFVSHQVADVTWHSLGIEQGFLTTMGNINFFGSFPAAHNVGDPGGDMVVSFEGDTQLIPSGINEWYIPSGDLEDIYLEYYGEKKVNKYEIELCSAIMLLGWIGEKIAGAKLFSEYSKTSPFLMEDVHSYFQGGVADMAAWSVLLWHKTVDMLEHGTDVCVIPKSPLFINCNKSDHATGLKTTQSNRRLRNPGTVTPQEIHKNVNLSDLNIKQTKRGSYFSLSESLRKKVNKNKEFSKTCHDSQQNCHPKVTANENSVDIGRSTYAEYSSSVPYARLGWSLAYGNFSGQNPSLVIGAPGYGTPGYSQHGRVYLVTGNAYSGLPTKDLNLDVSANMILDGTVENGRFGTAMAVVDFNRDGVDDLAVSAPSTGTVYIFYGVTRKGLNPKPSLTIHGNGTYYNLGTFLLGADVDGDGFKDLIIGSPYAPEGGPQRGSVAVFLAKTQRKPGAELSVHEADWMAFGEQNYTWFGYSVTVANTNGKLLLLIAAPTFRLCANKNCSYSTDDVQSVGRVYLFQFTLTGSPQPLATITGRETFMKLGTSLSVGNPYSKEDDDIMLAVSASTLSVKGHVIDLEDMPVSFDQSGAVYLINLTTVLQHGNDMSVDDVGYAAIFEGDRSFARFGWSLDLTDMNQDGIEDLFSQPHFELKI</sequence>
<evidence type="ECO:0000256" key="8">
    <source>
        <dbReference type="ARBA" id="ARBA00022801"/>
    </source>
</evidence>
<keyword evidence="9" id="KW-0325">Glycoprotein</keyword>
<dbReference type="Proteomes" id="UP001163046">
    <property type="component" value="Unassembled WGS sequence"/>
</dbReference>
<comment type="subcellular location">
    <subcellularLocation>
        <location evidence="1">Secreted</location>
    </subcellularLocation>
</comment>
<feature type="repeat" description="FG-GAP" evidence="12">
    <location>
        <begin position="357"/>
        <end position="417"/>
    </location>
</feature>
<evidence type="ECO:0000256" key="9">
    <source>
        <dbReference type="ARBA" id="ARBA00023180"/>
    </source>
</evidence>
<evidence type="ECO:0000256" key="12">
    <source>
        <dbReference type="PROSITE-ProRule" id="PRU00803"/>
    </source>
</evidence>
<name>A0A9W9YBW2_9CNID</name>
<dbReference type="PANTHER" id="PTHR23221">
    <property type="entry name" value="GLYCOSYLPHOSPHATIDYLINOSITOL PHOSPHOLIPASE D"/>
    <property type="match status" value="1"/>
</dbReference>
<dbReference type="Pfam" id="PF01839">
    <property type="entry name" value="FG-GAP"/>
    <property type="match status" value="2"/>
</dbReference>
<keyword evidence="7" id="KW-0677">Repeat</keyword>
<dbReference type="PRINTS" id="PR00718">
    <property type="entry name" value="PHPHLIPASED"/>
</dbReference>
<evidence type="ECO:0000313" key="15">
    <source>
        <dbReference type="Proteomes" id="UP001163046"/>
    </source>
</evidence>
<comment type="similarity">
    <text evidence="2">Belongs to the GPLD1 family.</text>
</comment>
<evidence type="ECO:0000256" key="1">
    <source>
        <dbReference type="ARBA" id="ARBA00004613"/>
    </source>
</evidence>
<dbReference type="EMBL" id="MU827787">
    <property type="protein sequence ID" value="KAJ7333083.1"/>
    <property type="molecule type" value="Genomic_DNA"/>
</dbReference>
<keyword evidence="5" id="KW-0964">Secreted</keyword>
<feature type="domain" description="Phospholipase C/D" evidence="13">
    <location>
        <begin position="3"/>
        <end position="188"/>
    </location>
</feature>
<gene>
    <name evidence="14" type="primary">GPLD1_1</name>
    <name evidence="14" type="ORF">OS493_018257</name>
</gene>
<dbReference type="OrthoDB" id="5317514at2759"/>
<dbReference type="InterPro" id="IPR013517">
    <property type="entry name" value="FG-GAP"/>
</dbReference>
<dbReference type="InterPro" id="IPR001028">
    <property type="entry name" value="Gprt_PLipase_D"/>
</dbReference>
<dbReference type="SUPFAM" id="SSF69318">
    <property type="entry name" value="Integrin alpha N-terminal domain"/>
    <property type="match status" value="1"/>
</dbReference>
<evidence type="ECO:0000256" key="10">
    <source>
        <dbReference type="ARBA" id="ARBA00029753"/>
    </source>
</evidence>
<keyword evidence="6" id="KW-0732">Signal</keyword>
<dbReference type="GO" id="GO:0005615">
    <property type="term" value="C:extracellular space"/>
    <property type="evidence" value="ECO:0007669"/>
    <property type="project" value="TreeGrafter"/>
</dbReference>
<evidence type="ECO:0000313" key="14">
    <source>
        <dbReference type="EMBL" id="KAJ7333083.1"/>
    </source>
</evidence>
<evidence type="ECO:0000256" key="4">
    <source>
        <dbReference type="ARBA" id="ARBA00015988"/>
    </source>
</evidence>
<dbReference type="GO" id="GO:0004621">
    <property type="term" value="F:glycosylphosphatidylinositol phospholipase D activity"/>
    <property type="evidence" value="ECO:0007669"/>
    <property type="project" value="UniProtKB-EC"/>
</dbReference>
<dbReference type="AlphaFoldDB" id="A0A9W9YBW2"/>
<dbReference type="InterPro" id="IPR028994">
    <property type="entry name" value="Integrin_alpha_N"/>
</dbReference>
<evidence type="ECO:0000256" key="7">
    <source>
        <dbReference type="ARBA" id="ARBA00022737"/>
    </source>
</evidence>
<dbReference type="PANTHER" id="PTHR23221:SF7">
    <property type="entry name" value="PHOSPHATIDYLINOSITOL-GLYCAN-SPECIFIC PHOSPHOLIPASE D"/>
    <property type="match status" value="1"/>
</dbReference>
<comment type="catalytic activity">
    <reaction evidence="11">
        <text>a 6-(alpha-D-glucosaminyl)-1-(1,2-diacyl-sn-glycero-3-phospho)-1D-myo-inositol + H2O = 6-(alpha-D-glucosaminyl)-1D-myo-inositol + a 1,2-diacyl-sn-glycero-3-phosphate + H(+)</text>
        <dbReference type="Rhea" id="RHEA:10832"/>
        <dbReference type="ChEBI" id="CHEBI:15377"/>
        <dbReference type="ChEBI" id="CHEBI:15378"/>
        <dbReference type="ChEBI" id="CHEBI:57997"/>
        <dbReference type="ChEBI" id="CHEBI:58608"/>
        <dbReference type="ChEBI" id="CHEBI:58700"/>
        <dbReference type="EC" id="3.1.4.50"/>
    </reaction>
</comment>
<dbReference type="Pfam" id="PF00882">
    <property type="entry name" value="Zn_dep_PLPC"/>
    <property type="match status" value="1"/>
</dbReference>
<reference evidence="14" key="1">
    <citation type="submission" date="2023-01" db="EMBL/GenBank/DDBJ databases">
        <title>Genome assembly of the deep-sea coral Lophelia pertusa.</title>
        <authorList>
            <person name="Herrera S."/>
            <person name="Cordes E."/>
        </authorList>
    </citation>
    <scope>NUCLEOTIDE SEQUENCE</scope>
    <source>
        <strain evidence="14">USNM1676648</strain>
        <tissue evidence="14">Polyp</tissue>
    </source>
</reference>
<dbReference type="SMART" id="SM00191">
    <property type="entry name" value="Int_alpha"/>
    <property type="match status" value="4"/>
</dbReference>
<protein>
    <recommendedName>
        <fullName evidence="4">Phosphatidylinositol-glycan-specific phospholipase D</fullName>
        <ecNumber evidence="3">3.1.4.50</ecNumber>
    </recommendedName>
    <alternativeName>
        <fullName evidence="10">Glycosyl-phosphatidylinositol-specific phospholipase D</fullName>
    </alternativeName>
</protein>
<accession>A0A9W9YBW2</accession>
<keyword evidence="15" id="KW-1185">Reference proteome</keyword>
<feature type="repeat" description="FG-GAP" evidence="12">
    <location>
        <begin position="481"/>
        <end position="541"/>
    </location>
</feature>